<dbReference type="SMR" id="G4ZDJ6"/>
<dbReference type="GO" id="GO:0004725">
    <property type="term" value="F:protein tyrosine phosphatase activity"/>
    <property type="evidence" value="ECO:0007669"/>
    <property type="project" value="UniProtKB-EC"/>
</dbReference>
<dbReference type="InterPro" id="IPR029021">
    <property type="entry name" value="Prot-tyrosine_phosphatase-like"/>
</dbReference>
<dbReference type="PROSITE" id="PS50056">
    <property type="entry name" value="TYR_PHOSPHATASE_2"/>
    <property type="match status" value="1"/>
</dbReference>
<dbReference type="STRING" id="1094619.G4ZDJ6"/>
<dbReference type="PROSITE" id="PS50206">
    <property type="entry name" value="RHODANESE_3"/>
    <property type="match status" value="1"/>
</dbReference>
<evidence type="ECO:0000259" key="8">
    <source>
        <dbReference type="PROSITE" id="PS50206"/>
    </source>
</evidence>
<dbReference type="PROSITE" id="PS50054">
    <property type="entry name" value="TYR_PHOSPHATASE_DUAL"/>
    <property type="match status" value="1"/>
</dbReference>
<dbReference type="SUPFAM" id="SSF52821">
    <property type="entry name" value="Rhodanese/Cell cycle control phosphatase"/>
    <property type="match status" value="1"/>
</dbReference>
<gene>
    <name evidence="9" type="ORF">PHYSODRAFT_315023</name>
</gene>
<protein>
    <recommendedName>
        <fullName evidence="2">protein-tyrosine-phosphatase</fullName>
        <ecNumber evidence="2">3.1.3.48</ecNumber>
    </recommendedName>
</protein>
<dbReference type="EC" id="3.1.3.48" evidence="2"/>
<name>G4ZDJ6_PHYSP</name>
<feature type="region of interest" description="Disordered" evidence="5">
    <location>
        <begin position="214"/>
        <end position="241"/>
    </location>
</feature>
<dbReference type="GO" id="GO:0005737">
    <property type="term" value="C:cytoplasm"/>
    <property type="evidence" value="ECO:0007669"/>
    <property type="project" value="TreeGrafter"/>
</dbReference>
<dbReference type="InterPro" id="IPR016130">
    <property type="entry name" value="Tyr_Pase_AS"/>
</dbReference>
<feature type="domain" description="Rhodanese" evidence="8">
    <location>
        <begin position="80"/>
        <end position="202"/>
    </location>
</feature>
<dbReference type="PANTHER" id="PTHR10159:SF525">
    <property type="entry name" value="MAP KINASE PHOSPHATASE WITH LEUCINE-RICH REPEATS PROTEIN 3"/>
    <property type="match status" value="1"/>
</dbReference>
<dbReference type="InterPro" id="IPR000387">
    <property type="entry name" value="Tyr_Pase_dom"/>
</dbReference>
<dbReference type="GeneID" id="20643794"/>
<evidence type="ECO:0000256" key="2">
    <source>
        <dbReference type="ARBA" id="ARBA00013064"/>
    </source>
</evidence>
<dbReference type="InParanoid" id="G4ZDJ6"/>
<dbReference type="Pfam" id="PF00782">
    <property type="entry name" value="DSPc"/>
    <property type="match status" value="1"/>
</dbReference>
<sequence>MKQKPFDGTASGVSTCVTGSSRSAEAIADADPVLEEAPSGSHAPSLSSSCLSFASRKLRRRRSHSRVPLISVTSLYNRLQTSGVVLIDCRKGAEFMAGHLPDALHCPHIHTGPHLTALSCAGQMAKTVEDVVELTENDKLREKLERRDLIEVVVIGGNHTGASFLYRMDWGYRFAKMLMEEGRVFSVRFLAQGFPAFAKKYSFMLVSSPWTLRDSQEENDSDSNTRKQEQQEASVNAVASPTSSMHFPNEIVDGFLYLGNFWQANSAEVIDALQITHVVNMGAITDQRNKFDHVEYLDVAIKDNVDVDIAQEFGPTIDFIQKAAEENGRVLIHCVQGVSRSSTICIWYVMLKTKCTLSAAYSHVLKCRPLIFPNRGFMAQLIANERQLYGDQSVAEEELDMLQNGLLPPVDRSGSALCQTFLP</sequence>
<dbReference type="InterPro" id="IPR020422">
    <property type="entry name" value="TYR_PHOSPHATASE_DUAL_dom"/>
</dbReference>
<evidence type="ECO:0000259" key="6">
    <source>
        <dbReference type="PROSITE" id="PS50054"/>
    </source>
</evidence>
<dbReference type="PANTHER" id="PTHR10159">
    <property type="entry name" value="DUAL SPECIFICITY PROTEIN PHOSPHATASE"/>
    <property type="match status" value="1"/>
</dbReference>
<feature type="domain" description="Tyrosine specific protein phosphatases" evidence="7">
    <location>
        <begin position="311"/>
        <end position="369"/>
    </location>
</feature>
<dbReference type="SUPFAM" id="SSF52799">
    <property type="entry name" value="(Phosphotyrosine protein) phosphatases II"/>
    <property type="match status" value="1"/>
</dbReference>
<dbReference type="RefSeq" id="XP_009526904.1">
    <property type="nucleotide sequence ID" value="XM_009528609.1"/>
</dbReference>
<dbReference type="InterPro" id="IPR036873">
    <property type="entry name" value="Rhodanese-like_dom_sf"/>
</dbReference>
<evidence type="ECO:0000256" key="1">
    <source>
        <dbReference type="ARBA" id="ARBA00008601"/>
    </source>
</evidence>
<dbReference type="Proteomes" id="UP000002640">
    <property type="component" value="Unassembled WGS sequence"/>
</dbReference>
<dbReference type="Pfam" id="PF00581">
    <property type="entry name" value="Rhodanese"/>
    <property type="match status" value="1"/>
</dbReference>
<keyword evidence="10" id="KW-1185">Reference proteome</keyword>
<evidence type="ECO:0000313" key="9">
    <source>
        <dbReference type="EMBL" id="EGZ17846.1"/>
    </source>
</evidence>
<dbReference type="FunFam" id="3.90.190.10:FF:000148">
    <property type="entry name" value="Dual specificity protein phosphatase PHS1"/>
    <property type="match status" value="1"/>
</dbReference>
<feature type="domain" description="Tyrosine-protein phosphatase" evidence="6">
    <location>
        <begin position="247"/>
        <end position="390"/>
    </location>
</feature>
<reference evidence="9 10" key="1">
    <citation type="journal article" date="2006" name="Science">
        <title>Phytophthora genome sequences uncover evolutionary origins and mechanisms of pathogenesis.</title>
        <authorList>
            <person name="Tyler B.M."/>
            <person name="Tripathy S."/>
            <person name="Zhang X."/>
            <person name="Dehal P."/>
            <person name="Jiang R.H."/>
            <person name="Aerts A."/>
            <person name="Arredondo F.D."/>
            <person name="Baxter L."/>
            <person name="Bensasson D."/>
            <person name="Beynon J.L."/>
            <person name="Chapman J."/>
            <person name="Damasceno C.M."/>
            <person name="Dorrance A.E."/>
            <person name="Dou D."/>
            <person name="Dickerman A.W."/>
            <person name="Dubchak I.L."/>
            <person name="Garbelotto M."/>
            <person name="Gijzen M."/>
            <person name="Gordon S.G."/>
            <person name="Govers F."/>
            <person name="Grunwald N.J."/>
            <person name="Huang W."/>
            <person name="Ivors K.L."/>
            <person name="Jones R.W."/>
            <person name="Kamoun S."/>
            <person name="Krampis K."/>
            <person name="Lamour K.H."/>
            <person name="Lee M.K."/>
            <person name="McDonald W.H."/>
            <person name="Medina M."/>
            <person name="Meijer H.J."/>
            <person name="Nordberg E.K."/>
            <person name="Maclean D.J."/>
            <person name="Ospina-Giraldo M.D."/>
            <person name="Morris P.F."/>
            <person name="Phuntumart V."/>
            <person name="Putnam N.H."/>
            <person name="Rash S."/>
            <person name="Rose J.K."/>
            <person name="Sakihama Y."/>
            <person name="Salamov A.A."/>
            <person name="Savidor A."/>
            <person name="Scheuring C.F."/>
            <person name="Smith B.M."/>
            <person name="Sobral B.W."/>
            <person name="Terry A."/>
            <person name="Torto-Alalibo T.A."/>
            <person name="Win J."/>
            <person name="Xu Z."/>
            <person name="Zhang H."/>
            <person name="Grigoriev I.V."/>
            <person name="Rokhsar D.S."/>
            <person name="Boore J.L."/>
        </authorList>
    </citation>
    <scope>NUCLEOTIDE SEQUENCE [LARGE SCALE GENOMIC DNA]</scope>
    <source>
        <strain evidence="9 10">P6497</strain>
    </source>
</reference>
<dbReference type="InterPro" id="IPR001763">
    <property type="entry name" value="Rhodanese-like_dom"/>
</dbReference>
<dbReference type="PROSITE" id="PS00383">
    <property type="entry name" value="TYR_PHOSPHATASE_1"/>
    <property type="match status" value="1"/>
</dbReference>
<feature type="compositionally biased region" description="Polar residues" evidence="5">
    <location>
        <begin position="231"/>
        <end position="241"/>
    </location>
</feature>
<dbReference type="GO" id="GO:0043409">
    <property type="term" value="P:negative regulation of MAPK cascade"/>
    <property type="evidence" value="ECO:0007669"/>
    <property type="project" value="TreeGrafter"/>
</dbReference>
<dbReference type="Gene3D" id="3.90.190.10">
    <property type="entry name" value="Protein tyrosine phosphatase superfamily"/>
    <property type="match status" value="1"/>
</dbReference>
<dbReference type="InterPro" id="IPR000340">
    <property type="entry name" value="Dual-sp_phosphatase_cat-dom"/>
</dbReference>
<proteinExistence type="inferred from homology"/>
<evidence type="ECO:0000256" key="4">
    <source>
        <dbReference type="ARBA" id="ARBA00022912"/>
    </source>
</evidence>
<dbReference type="Gene3D" id="3.40.250.10">
    <property type="entry name" value="Rhodanese-like domain"/>
    <property type="match status" value="1"/>
</dbReference>
<dbReference type="CDD" id="cd14498">
    <property type="entry name" value="DSP"/>
    <property type="match status" value="1"/>
</dbReference>
<dbReference type="KEGG" id="psoj:PHYSODRAFT_315023"/>
<evidence type="ECO:0000313" key="10">
    <source>
        <dbReference type="Proteomes" id="UP000002640"/>
    </source>
</evidence>
<dbReference type="CDD" id="cd00158">
    <property type="entry name" value="RHOD"/>
    <property type="match status" value="1"/>
</dbReference>
<dbReference type="SMART" id="SM00195">
    <property type="entry name" value="DSPc"/>
    <property type="match status" value="1"/>
</dbReference>
<evidence type="ECO:0000259" key="7">
    <source>
        <dbReference type="PROSITE" id="PS50056"/>
    </source>
</evidence>
<keyword evidence="3" id="KW-0378">Hydrolase</keyword>
<dbReference type="EMBL" id="JH159154">
    <property type="protein sequence ID" value="EGZ17846.1"/>
    <property type="molecule type" value="Genomic_DNA"/>
</dbReference>
<comment type="similarity">
    <text evidence="1">Belongs to the protein-tyrosine phosphatase family. Non-receptor class dual specificity subfamily.</text>
</comment>
<evidence type="ECO:0000256" key="5">
    <source>
        <dbReference type="SAM" id="MobiDB-lite"/>
    </source>
</evidence>
<dbReference type="OMA" id="EARPVHW"/>
<accession>G4ZDJ6</accession>
<dbReference type="AlphaFoldDB" id="G4ZDJ6"/>
<keyword evidence="4" id="KW-0904">Protein phosphatase</keyword>
<evidence type="ECO:0000256" key="3">
    <source>
        <dbReference type="ARBA" id="ARBA00022801"/>
    </source>
</evidence>
<organism evidence="9 10">
    <name type="scientific">Phytophthora sojae (strain P6497)</name>
    <name type="common">Soybean stem and root rot agent</name>
    <name type="synonym">Phytophthora megasperma f. sp. glycines</name>
    <dbReference type="NCBI Taxonomy" id="1094619"/>
    <lineage>
        <taxon>Eukaryota</taxon>
        <taxon>Sar</taxon>
        <taxon>Stramenopiles</taxon>
        <taxon>Oomycota</taxon>
        <taxon>Peronosporomycetes</taxon>
        <taxon>Peronosporales</taxon>
        <taxon>Peronosporaceae</taxon>
        <taxon>Phytophthora</taxon>
    </lineage>
</organism>